<evidence type="ECO:0000256" key="1">
    <source>
        <dbReference type="ARBA" id="ARBA00001966"/>
    </source>
</evidence>
<evidence type="ECO:0000256" key="2">
    <source>
        <dbReference type="ARBA" id="ARBA00003532"/>
    </source>
</evidence>
<dbReference type="PROSITE" id="PS00198">
    <property type="entry name" value="4FE4S_FER_1"/>
    <property type="match status" value="1"/>
</dbReference>
<protein>
    <recommendedName>
        <fullName evidence="3">Ferredoxin</fullName>
    </recommendedName>
</protein>
<dbReference type="InterPro" id="IPR047964">
    <property type="entry name" value="EFR1-like"/>
</dbReference>
<dbReference type="Gene3D" id="3.40.50.360">
    <property type="match status" value="1"/>
</dbReference>
<keyword evidence="4" id="KW-0004">4Fe-4S</keyword>
<dbReference type="Pfam" id="PF00037">
    <property type="entry name" value="Fer4"/>
    <property type="match status" value="1"/>
</dbReference>
<feature type="domain" description="4Fe-4S ferredoxin-type" evidence="8">
    <location>
        <begin position="186"/>
        <end position="214"/>
    </location>
</feature>
<accession>A0A2T0BE87</accession>
<dbReference type="InterPro" id="IPR029039">
    <property type="entry name" value="Flavoprotein-like_sf"/>
</dbReference>
<comment type="cofactor">
    <cofactor evidence="1">
        <name>[4Fe-4S] cluster</name>
        <dbReference type="ChEBI" id="CHEBI:49883"/>
    </cofactor>
</comment>
<sequence length="267" mass="30458">MIISKNTIFYFSGTGNSLKISKDIALQIEDVELISIPKIMNNKEIKIQSKSIGIIFPVYMCGLPLIVENFIKKLNINKSTYVFAVANYGGMPGNALKQVNDLIEDRYAKLNSGFIINMPGNYIVLYGAKSKEDQIKAFEKEKIKVQEIAKIIKEKKDCEYEKSKIIIDRVLGPLFYKRIYKIHTKDKLFLAKDNCNGCGVCKKVCGVKNIEIKNGKPIWKNNCEQCMACIQYCPQEAIEYDKKTIGRKRYKNPNVSLQEMINGVQNK</sequence>
<dbReference type="Proteomes" id="UP000239471">
    <property type="component" value="Unassembled WGS sequence"/>
</dbReference>
<keyword evidence="10" id="KW-1185">Reference proteome</keyword>
<dbReference type="InterPro" id="IPR017900">
    <property type="entry name" value="4Fe4S_Fe_S_CS"/>
</dbReference>
<comment type="function">
    <text evidence="2">Ferredoxins are iron-sulfur proteins that transfer electrons in a wide variety of metabolic reactions.</text>
</comment>
<comment type="caution">
    <text evidence="9">The sequence shown here is derived from an EMBL/GenBank/DDBJ whole genome shotgun (WGS) entry which is preliminary data.</text>
</comment>
<evidence type="ECO:0000256" key="5">
    <source>
        <dbReference type="ARBA" id="ARBA00022723"/>
    </source>
</evidence>
<feature type="domain" description="4Fe-4S ferredoxin-type" evidence="8">
    <location>
        <begin position="215"/>
        <end position="243"/>
    </location>
</feature>
<dbReference type="InterPro" id="IPR050157">
    <property type="entry name" value="PSI_iron-sulfur_center"/>
</dbReference>
<evidence type="ECO:0000313" key="10">
    <source>
        <dbReference type="Proteomes" id="UP000239471"/>
    </source>
</evidence>
<evidence type="ECO:0000256" key="7">
    <source>
        <dbReference type="ARBA" id="ARBA00023014"/>
    </source>
</evidence>
<dbReference type="RefSeq" id="WP_106059942.1">
    <property type="nucleotide sequence ID" value="NZ_PVXQ01000019.1"/>
</dbReference>
<name>A0A2T0BE87_9CLOT</name>
<dbReference type="SUPFAM" id="SSF54862">
    <property type="entry name" value="4Fe-4S ferredoxins"/>
    <property type="match status" value="1"/>
</dbReference>
<keyword evidence="5" id="KW-0479">Metal-binding</keyword>
<gene>
    <name evidence="9" type="ORF">CLVI_19740</name>
</gene>
<evidence type="ECO:0000256" key="3">
    <source>
        <dbReference type="ARBA" id="ARBA00013529"/>
    </source>
</evidence>
<evidence type="ECO:0000256" key="6">
    <source>
        <dbReference type="ARBA" id="ARBA00023004"/>
    </source>
</evidence>
<dbReference type="PANTHER" id="PTHR24960:SF79">
    <property type="entry name" value="PHOTOSYSTEM I IRON-SULFUR CENTER"/>
    <property type="match status" value="1"/>
</dbReference>
<dbReference type="AlphaFoldDB" id="A0A2T0BE87"/>
<proteinExistence type="predicted"/>
<dbReference type="GO" id="GO:0051539">
    <property type="term" value="F:4 iron, 4 sulfur cluster binding"/>
    <property type="evidence" value="ECO:0007669"/>
    <property type="project" value="UniProtKB-KW"/>
</dbReference>
<keyword evidence="6" id="KW-0408">Iron</keyword>
<reference evidence="9 10" key="1">
    <citation type="submission" date="2018-03" db="EMBL/GenBank/DDBJ databases">
        <title>Genome sequence of Clostridium vincentii DSM 10228.</title>
        <authorList>
            <person name="Poehlein A."/>
            <person name="Daniel R."/>
        </authorList>
    </citation>
    <scope>NUCLEOTIDE SEQUENCE [LARGE SCALE GENOMIC DNA]</scope>
    <source>
        <strain evidence="9 10">DSM 10228</strain>
    </source>
</reference>
<dbReference type="GO" id="GO:0046872">
    <property type="term" value="F:metal ion binding"/>
    <property type="evidence" value="ECO:0007669"/>
    <property type="project" value="UniProtKB-KW"/>
</dbReference>
<evidence type="ECO:0000313" key="9">
    <source>
        <dbReference type="EMBL" id="PRR82174.1"/>
    </source>
</evidence>
<organism evidence="9 10">
    <name type="scientific">Clostridium vincentii</name>
    <dbReference type="NCBI Taxonomy" id="52704"/>
    <lineage>
        <taxon>Bacteria</taxon>
        <taxon>Bacillati</taxon>
        <taxon>Bacillota</taxon>
        <taxon>Clostridia</taxon>
        <taxon>Eubacteriales</taxon>
        <taxon>Clostridiaceae</taxon>
        <taxon>Clostridium</taxon>
    </lineage>
</organism>
<dbReference type="PROSITE" id="PS51379">
    <property type="entry name" value="4FE4S_FER_2"/>
    <property type="match status" value="2"/>
</dbReference>
<dbReference type="InterPro" id="IPR017896">
    <property type="entry name" value="4Fe4S_Fe-S-bd"/>
</dbReference>
<dbReference type="NCBIfam" id="NF038196">
    <property type="entry name" value="ferrodoxin_EFR1"/>
    <property type="match status" value="1"/>
</dbReference>
<evidence type="ECO:0000259" key="8">
    <source>
        <dbReference type="PROSITE" id="PS51379"/>
    </source>
</evidence>
<dbReference type="Gene3D" id="3.30.70.20">
    <property type="match status" value="1"/>
</dbReference>
<dbReference type="EMBL" id="PVXQ01000019">
    <property type="protein sequence ID" value="PRR82174.1"/>
    <property type="molecule type" value="Genomic_DNA"/>
</dbReference>
<dbReference type="SUPFAM" id="SSF52218">
    <property type="entry name" value="Flavoproteins"/>
    <property type="match status" value="1"/>
</dbReference>
<keyword evidence="7" id="KW-0411">Iron-sulfur</keyword>
<evidence type="ECO:0000256" key="4">
    <source>
        <dbReference type="ARBA" id="ARBA00022485"/>
    </source>
</evidence>
<dbReference type="PANTHER" id="PTHR24960">
    <property type="entry name" value="PHOTOSYSTEM I IRON-SULFUR CENTER-RELATED"/>
    <property type="match status" value="1"/>
</dbReference>